<dbReference type="Proteomes" id="UP000027135">
    <property type="component" value="Unassembled WGS sequence"/>
</dbReference>
<comment type="similarity">
    <text evidence="2">Belongs to the NADP-dependent oxidoreductase L4BD family.</text>
</comment>
<evidence type="ECO:0000256" key="3">
    <source>
        <dbReference type="ARBA" id="ARBA00011852"/>
    </source>
</evidence>
<dbReference type="SUPFAM" id="SSF50129">
    <property type="entry name" value="GroES-like"/>
    <property type="match status" value="1"/>
</dbReference>
<evidence type="ECO:0000256" key="23">
    <source>
        <dbReference type="ARBA" id="ARBA00047871"/>
    </source>
</evidence>
<dbReference type="CDD" id="cd08294">
    <property type="entry name" value="leukotriene_B4_DH_like"/>
    <property type="match status" value="1"/>
</dbReference>
<keyword evidence="11" id="KW-0521">NADP</keyword>
<organism evidence="36 37">
    <name type="scientific">Zootermopsis nevadensis</name>
    <name type="common">Dampwood termite</name>
    <dbReference type="NCBI Taxonomy" id="136037"/>
    <lineage>
        <taxon>Eukaryota</taxon>
        <taxon>Metazoa</taxon>
        <taxon>Ecdysozoa</taxon>
        <taxon>Arthropoda</taxon>
        <taxon>Hexapoda</taxon>
        <taxon>Insecta</taxon>
        <taxon>Pterygota</taxon>
        <taxon>Neoptera</taxon>
        <taxon>Polyneoptera</taxon>
        <taxon>Dictyoptera</taxon>
        <taxon>Blattodea</taxon>
        <taxon>Blattoidea</taxon>
        <taxon>Termitoidae</taxon>
        <taxon>Termopsidae</taxon>
        <taxon>Zootermopsis</taxon>
    </lineage>
</organism>
<comment type="catalytic activity">
    <reaction evidence="25">
        <text>dodecanal + NADP(+) = (2E)-dodecenal + NADPH + H(+)</text>
        <dbReference type="Rhea" id="RHEA:50784"/>
        <dbReference type="ChEBI" id="CHEBI:15378"/>
        <dbReference type="ChEBI" id="CHEBI:27836"/>
        <dbReference type="ChEBI" id="CHEBI:57783"/>
        <dbReference type="ChEBI" id="CHEBI:58349"/>
        <dbReference type="ChEBI" id="CHEBI:133741"/>
    </reaction>
    <physiologicalReaction direction="right-to-left" evidence="25">
        <dbReference type="Rhea" id="RHEA:50786"/>
    </physiologicalReaction>
</comment>
<comment type="subunit">
    <text evidence="3">Monomer or homodimer.</text>
</comment>
<evidence type="ECO:0000256" key="20">
    <source>
        <dbReference type="ARBA" id="ARBA00047461"/>
    </source>
</evidence>
<name>A0A067RFV9_ZOONE</name>
<evidence type="ECO:0000256" key="19">
    <source>
        <dbReference type="ARBA" id="ARBA00033119"/>
    </source>
</evidence>
<comment type="catalytic activity">
    <reaction evidence="30">
        <text>6-trans-leukotriene B4 + NADP(+) = 12-oxo-(5S)-hydroxy-(6E,8E,10E,14Z)-eicosatetraenoate + NADPH + H(+)</text>
        <dbReference type="Rhea" id="RHEA:51204"/>
        <dbReference type="ChEBI" id="CHEBI:15378"/>
        <dbReference type="ChEBI" id="CHEBI:57783"/>
        <dbReference type="ChEBI" id="CHEBI:58349"/>
        <dbReference type="ChEBI" id="CHEBI:90723"/>
        <dbReference type="ChEBI" id="CHEBI:133974"/>
    </reaction>
    <physiologicalReaction direction="left-to-right" evidence="30">
        <dbReference type="Rhea" id="RHEA:51205"/>
    </physiologicalReaction>
</comment>
<dbReference type="AlphaFoldDB" id="A0A067RFV9"/>
<reference evidence="36 37" key="1">
    <citation type="journal article" date="2014" name="Nat. Commun.">
        <title>Molecular traces of alternative social organization in a termite genome.</title>
        <authorList>
            <person name="Terrapon N."/>
            <person name="Li C."/>
            <person name="Robertson H.M."/>
            <person name="Ji L."/>
            <person name="Meng X."/>
            <person name="Booth W."/>
            <person name="Chen Z."/>
            <person name="Childers C.P."/>
            <person name="Glastad K.M."/>
            <person name="Gokhale K."/>
            <person name="Gowin J."/>
            <person name="Gronenberg W."/>
            <person name="Hermansen R.A."/>
            <person name="Hu H."/>
            <person name="Hunt B.G."/>
            <person name="Huylmans A.K."/>
            <person name="Khalil S.M."/>
            <person name="Mitchell R.D."/>
            <person name="Munoz-Torres M.C."/>
            <person name="Mustard J.A."/>
            <person name="Pan H."/>
            <person name="Reese J.T."/>
            <person name="Scharf M.E."/>
            <person name="Sun F."/>
            <person name="Vogel H."/>
            <person name="Xiao J."/>
            <person name="Yang W."/>
            <person name="Yang Z."/>
            <person name="Yang Z."/>
            <person name="Zhou J."/>
            <person name="Zhu J."/>
            <person name="Brent C.S."/>
            <person name="Elsik C.G."/>
            <person name="Goodisman M.A."/>
            <person name="Liberles D.A."/>
            <person name="Roe R.M."/>
            <person name="Vargo E.L."/>
            <person name="Vilcinskas A."/>
            <person name="Wang J."/>
            <person name="Bornberg-Bauer E."/>
            <person name="Korb J."/>
            <person name="Zhang G."/>
            <person name="Liebig J."/>
        </authorList>
    </citation>
    <scope>NUCLEOTIDE SEQUENCE [LARGE SCALE GENOMIC DNA]</scope>
    <source>
        <tissue evidence="36">Whole organism</tissue>
    </source>
</reference>
<comment type="catalytic activity">
    <reaction evidence="31">
        <text>(5S,12S)-dihydroxy-(6E,10E,12E,14Z)-eicosatetraenoate + NADP(+) = 12-oxo-(5S)-hydroxy-(6E,8E,10E,14Z)-eicosatetraenoate + NADPH + H(+)</text>
        <dbReference type="Rhea" id="RHEA:51212"/>
        <dbReference type="ChEBI" id="CHEBI:15378"/>
        <dbReference type="ChEBI" id="CHEBI:57783"/>
        <dbReference type="ChEBI" id="CHEBI:58349"/>
        <dbReference type="ChEBI" id="CHEBI:133974"/>
        <dbReference type="ChEBI" id="CHEBI:133975"/>
    </reaction>
    <physiologicalReaction direction="left-to-right" evidence="31">
        <dbReference type="Rhea" id="RHEA:51213"/>
    </physiologicalReaction>
</comment>
<keyword evidence="15" id="KW-0379">Hydroxylation</keyword>
<evidence type="ECO:0000256" key="8">
    <source>
        <dbReference type="ARBA" id="ARBA00022501"/>
    </source>
</evidence>
<dbReference type="OMA" id="YPIKNIH"/>
<dbReference type="Pfam" id="PF00107">
    <property type="entry name" value="ADH_zinc_N"/>
    <property type="match status" value="1"/>
</dbReference>
<evidence type="ECO:0000256" key="32">
    <source>
        <dbReference type="ARBA" id="ARBA00049070"/>
    </source>
</evidence>
<comment type="catalytic activity">
    <reaction evidence="29">
        <text>20-hydroxy-leukotriene B4 + NADP(+) = 12-oxo-20-hydroxy-leukotriene B4 + NADPH + H(+)</text>
        <dbReference type="Rhea" id="RHEA:51208"/>
        <dbReference type="ChEBI" id="CHEBI:15378"/>
        <dbReference type="ChEBI" id="CHEBI:57460"/>
        <dbReference type="ChEBI" id="CHEBI:57783"/>
        <dbReference type="ChEBI" id="CHEBI:58349"/>
        <dbReference type="ChEBI" id="CHEBI:133346"/>
    </reaction>
    <physiologicalReaction direction="left-to-right" evidence="29">
        <dbReference type="Rhea" id="RHEA:51209"/>
    </physiologicalReaction>
</comment>
<evidence type="ECO:0000313" key="37">
    <source>
        <dbReference type="Proteomes" id="UP000027135"/>
    </source>
</evidence>
<keyword evidence="14" id="KW-0443">Lipid metabolism</keyword>
<proteinExistence type="inferred from homology"/>
<comment type="catalytic activity">
    <reaction evidence="28">
        <text>4-hydroxynonanal + NADP(+) = (E)-4-hydroxynon-2-enal + NADPH + H(+)</text>
        <dbReference type="Rhea" id="RHEA:64736"/>
        <dbReference type="ChEBI" id="CHEBI:15378"/>
        <dbReference type="ChEBI" id="CHEBI:57783"/>
        <dbReference type="ChEBI" id="CHEBI:58349"/>
        <dbReference type="ChEBI" id="CHEBI:58968"/>
        <dbReference type="ChEBI" id="CHEBI:156112"/>
    </reaction>
    <physiologicalReaction direction="right-to-left" evidence="28">
        <dbReference type="Rhea" id="RHEA:64738"/>
    </physiologicalReaction>
</comment>
<evidence type="ECO:0000256" key="17">
    <source>
        <dbReference type="ARBA" id="ARBA00032255"/>
    </source>
</evidence>
<accession>A0A067RFV9</accession>
<evidence type="ECO:0000256" key="2">
    <source>
        <dbReference type="ARBA" id="ARBA00010460"/>
    </source>
</evidence>
<evidence type="ECO:0000256" key="30">
    <source>
        <dbReference type="ARBA" id="ARBA00048953"/>
    </source>
</evidence>
<dbReference type="GO" id="GO:0047522">
    <property type="term" value="F:15-oxoprostaglandin 13-reductase [NAD(P)+] activity"/>
    <property type="evidence" value="ECO:0007669"/>
    <property type="project" value="UniProtKB-EC"/>
</dbReference>
<keyword evidence="9" id="KW-0597">Phosphoprotein</keyword>
<keyword evidence="13" id="KW-0560">Oxidoreductase</keyword>
<keyword evidence="7" id="KW-0963">Cytoplasm</keyword>
<comment type="catalytic activity">
    <reaction evidence="23">
        <text>leukotriene B4 + NADP(+) = 12-oxo-leukotriene B4 + NADPH + H(+)</text>
        <dbReference type="Rhea" id="RHEA:50608"/>
        <dbReference type="ChEBI" id="CHEBI:15378"/>
        <dbReference type="ChEBI" id="CHEBI:57461"/>
        <dbReference type="ChEBI" id="CHEBI:57783"/>
        <dbReference type="ChEBI" id="CHEBI:58349"/>
        <dbReference type="ChEBI" id="CHEBI:133309"/>
    </reaction>
    <physiologicalReaction direction="left-to-right" evidence="23">
        <dbReference type="Rhea" id="RHEA:50609"/>
    </physiologicalReaction>
</comment>
<comment type="catalytic activity">
    <reaction evidence="21">
        <text>decanal + NADP(+) = (2E)-decenal + NADPH + H(+)</text>
        <dbReference type="Rhea" id="RHEA:50612"/>
        <dbReference type="ChEBI" id="CHEBI:15378"/>
        <dbReference type="ChEBI" id="CHEBI:31457"/>
        <dbReference type="ChEBI" id="CHEBI:57783"/>
        <dbReference type="ChEBI" id="CHEBI:58349"/>
        <dbReference type="ChEBI" id="CHEBI:133455"/>
    </reaction>
    <physiologicalReaction direction="right-to-left" evidence="21">
        <dbReference type="Rhea" id="RHEA:50614"/>
    </physiologicalReaction>
</comment>
<evidence type="ECO:0000256" key="7">
    <source>
        <dbReference type="ARBA" id="ARBA00022490"/>
    </source>
</evidence>
<evidence type="ECO:0000256" key="18">
    <source>
        <dbReference type="ARBA" id="ARBA00032297"/>
    </source>
</evidence>
<evidence type="ECO:0000256" key="33">
    <source>
        <dbReference type="ARBA" id="ARBA00049179"/>
    </source>
</evidence>
<comment type="catalytic activity">
    <reaction evidence="32">
        <text>13,14-dihydro-15-oxo-prostaglandin E1 + NADP(+) = 15-oxoprostaglandin E1 + NADPH + H(+)</text>
        <dbReference type="Rhea" id="RHEA:50584"/>
        <dbReference type="ChEBI" id="CHEBI:15378"/>
        <dbReference type="ChEBI" id="CHEBI:57401"/>
        <dbReference type="ChEBI" id="CHEBI:57783"/>
        <dbReference type="ChEBI" id="CHEBI:58349"/>
        <dbReference type="ChEBI" id="CHEBI:133408"/>
    </reaction>
    <physiologicalReaction direction="right-to-left" evidence="32">
        <dbReference type="Rhea" id="RHEA:50586"/>
    </physiologicalReaction>
</comment>
<dbReference type="GO" id="GO:0005737">
    <property type="term" value="C:cytoplasm"/>
    <property type="evidence" value="ECO:0007669"/>
    <property type="project" value="UniProtKB-SubCell"/>
</dbReference>
<evidence type="ECO:0000256" key="15">
    <source>
        <dbReference type="ARBA" id="ARBA00023278"/>
    </source>
</evidence>
<evidence type="ECO:0000256" key="29">
    <source>
        <dbReference type="ARBA" id="ARBA00048591"/>
    </source>
</evidence>
<keyword evidence="8" id="KW-0644">Prostaglandin metabolism</keyword>
<evidence type="ECO:0000256" key="14">
    <source>
        <dbReference type="ARBA" id="ARBA00023098"/>
    </source>
</evidence>
<dbReference type="InterPro" id="IPR020843">
    <property type="entry name" value="ER"/>
</dbReference>
<evidence type="ECO:0000259" key="35">
    <source>
        <dbReference type="SMART" id="SM00829"/>
    </source>
</evidence>
<evidence type="ECO:0000256" key="24">
    <source>
        <dbReference type="ARBA" id="ARBA00047878"/>
    </source>
</evidence>
<comment type="catalytic activity">
    <reaction evidence="22">
        <text>pentan-2-one + NADP(+) = (E)-pent-3-en-2-one + NADPH + H(+)</text>
        <dbReference type="Rhea" id="RHEA:50788"/>
        <dbReference type="ChEBI" id="CHEBI:15378"/>
        <dbReference type="ChEBI" id="CHEBI:16472"/>
        <dbReference type="ChEBI" id="CHEBI:57783"/>
        <dbReference type="ChEBI" id="CHEBI:58349"/>
        <dbReference type="ChEBI" id="CHEBI:145276"/>
    </reaction>
    <physiologicalReaction direction="right-to-left" evidence="22">
        <dbReference type="Rhea" id="RHEA:50790"/>
    </physiologicalReaction>
</comment>
<evidence type="ECO:0000256" key="5">
    <source>
        <dbReference type="ARBA" id="ARBA00012410"/>
    </source>
</evidence>
<dbReference type="Pfam" id="PF16884">
    <property type="entry name" value="ADH_N_2"/>
    <property type="match status" value="1"/>
</dbReference>
<dbReference type="FunFam" id="3.40.50.720:FF:000121">
    <property type="entry name" value="Prostaglandin reductase 2"/>
    <property type="match status" value="1"/>
</dbReference>
<evidence type="ECO:0000256" key="9">
    <source>
        <dbReference type="ARBA" id="ARBA00022553"/>
    </source>
</evidence>
<evidence type="ECO:0000256" key="21">
    <source>
        <dbReference type="ARBA" id="ARBA00047617"/>
    </source>
</evidence>
<dbReference type="InterPro" id="IPR041694">
    <property type="entry name" value="ADH_N_2"/>
</dbReference>
<keyword evidence="10" id="KW-0276">Fatty acid metabolism</keyword>
<dbReference type="EC" id="1.3.1.74" evidence="5"/>
<dbReference type="GO" id="GO:0032440">
    <property type="term" value="F:2-alkenal reductase [NAD(P)H] activity"/>
    <property type="evidence" value="ECO:0007669"/>
    <property type="project" value="UniProtKB-EC"/>
</dbReference>
<evidence type="ECO:0000256" key="12">
    <source>
        <dbReference type="ARBA" id="ARBA00022990"/>
    </source>
</evidence>
<dbReference type="eggNOG" id="KOG1196">
    <property type="taxonomic scope" value="Eukaryota"/>
</dbReference>
<evidence type="ECO:0000256" key="28">
    <source>
        <dbReference type="ARBA" id="ARBA00048387"/>
    </source>
</evidence>
<dbReference type="InterPro" id="IPR036291">
    <property type="entry name" value="NAD(P)-bd_dom_sf"/>
</dbReference>
<evidence type="ECO:0000256" key="25">
    <source>
        <dbReference type="ARBA" id="ARBA00047903"/>
    </source>
</evidence>
<dbReference type="EC" id="1.3.1.48" evidence="4"/>
<dbReference type="EMBL" id="KK852493">
    <property type="protein sequence ID" value="KDR22751.1"/>
    <property type="molecule type" value="Genomic_DNA"/>
</dbReference>
<dbReference type="PANTHER" id="PTHR43205:SF7">
    <property type="entry name" value="PROSTAGLANDIN REDUCTASE 1"/>
    <property type="match status" value="1"/>
</dbReference>
<evidence type="ECO:0000256" key="27">
    <source>
        <dbReference type="ARBA" id="ARBA00048290"/>
    </source>
</evidence>
<gene>
    <name evidence="36" type="ORF">L798_00608</name>
</gene>
<evidence type="ECO:0000256" key="11">
    <source>
        <dbReference type="ARBA" id="ARBA00022857"/>
    </source>
</evidence>
<evidence type="ECO:0000256" key="1">
    <source>
        <dbReference type="ARBA" id="ARBA00004496"/>
    </source>
</evidence>
<dbReference type="GO" id="GO:0006693">
    <property type="term" value="P:prostaglandin metabolic process"/>
    <property type="evidence" value="ECO:0007669"/>
    <property type="project" value="UniProtKB-KW"/>
</dbReference>
<evidence type="ECO:0000256" key="31">
    <source>
        <dbReference type="ARBA" id="ARBA00049068"/>
    </source>
</evidence>
<sequence>MVKTKKFILAKHFVDEPKESDLQLVEDDLPALKDREILCEAVWLSVDPYMRPYSNRFPTGVTMIGTQVAKVVESRHPDYEVGIHVVGHFGWQTKTVVNADNPGTWLWLKKPYIIPDFSGLSLSLALGVLGMPGNTAYFGFLEICDPKPGEVVVVSGAAGAVGSHVGQIARIKGCKVIGFTGSDEKVKWLLNELKFDAAFNYKAIDIVKAIQQAAPDGVDCYFDNVGGALSSAVISQMKNRGRISVCGSISAYNADINKLPSAPTVLPLLLRKELKMEGFMVSRWHNRWDEGVEQNLQWIKEGKLVHRETVTEGFENTAKAFIGMLRGENVGKAVVKV</sequence>
<comment type="catalytic activity">
    <reaction evidence="27">
        <text>13,14-dihydro-15-oxo-PGF2alpha + NADP(+) = 15-oxoprostaglandin F2alpha + NADPH + H(+)</text>
        <dbReference type="Rhea" id="RHEA:50588"/>
        <dbReference type="ChEBI" id="CHEBI:15378"/>
        <dbReference type="ChEBI" id="CHEBI:57783"/>
        <dbReference type="ChEBI" id="CHEBI:58349"/>
        <dbReference type="ChEBI" id="CHEBI:133374"/>
        <dbReference type="ChEBI" id="CHEBI:133409"/>
    </reaction>
    <physiologicalReaction direction="right-to-left" evidence="27">
        <dbReference type="Rhea" id="RHEA:50590"/>
    </physiologicalReaction>
</comment>
<comment type="subcellular location">
    <subcellularLocation>
        <location evidence="1">Cytoplasm</location>
    </subcellularLocation>
</comment>
<evidence type="ECO:0000256" key="16">
    <source>
        <dbReference type="ARBA" id="ARBA00031851"/>
    </source>
</evidence>
<comment type="catalytic activity">
    <reaction evidence="20">
        <text>octanal + NADP(+) = (2E)-octenal + NADPH + H(+)</text>
        <dbReference type="Rhea" id="RHEA:50780"/>
        <dbReference type="ChEBI" id="CHEBI:15378"/>
        <dbReference type="ChEBI" id="CHEBI:17935"/>
        <dbReference type="ChEBI" id="CHEBI:57783"/>
        <dbReference type="ChEBI" id="CHEBI:58349"/>
        <dbReference type="ChEBI" id="CHEBI:61748"/>
    </reaction>
    <physiologicalReaction direction="right-to-left" evidence="20">
        <dbReference type="Rhea" id="RHEA:50782"/>
    </physiologicalReaction>
</comment>
<dbReference type="SUPFAM" id="SSF51735">
    <property type="entry name" value="NAD(P)-binding Rossmann-fold domains"/>
    <property type="match status" value="1"/>
</dbReference>
<feature type="domain" description="Enoyl reductase (ER)" evidence="35">
    <location>
        <begin position="18"/>
        <end position="335"/>
    </location>
</feature>
<evidence type="ECO:0000256" key="26">
    <source>
        <dbReference type="ARBA" id="ARBA00048066"/>
    </source>
</evidence>
<evidence type="ECO:0000313" key="36">
    <source>
        <dbReference type="EMBL" id="KDR22751.1"/>
    </source>
</evidence>
<comment type="catalytic activity">
    <reaction evidence="33">
        <text>an n-alkanal + NADP(+) = an alk-2-enal + NADPH + H(+)</text>
        <dbReference type="Rhea" id="RHEA:13737"/>
        <dbReference type="ChEBI" id="CHEBI:12834"/>
        <dbReference type="ChEBI" id="CHEBI:13757"/>
        <dbReference type="ChEBI" id="CHEBI:15378"/>
        <dbReference type="ChEBI" id="CHEBI:57783"/>
        <dbReference type="ChEBI" id="CHEBI:58349"/>
        <dbReference type="EC" id="1.3.1.74"/>
    </reaction>
    <physiologicalReaction direction="right-to-left" evidence="33">
        <dbReference type="Rhea" id="RHEA:13739"/>
    </physiologicalReaction>
</comment>
<evidence type="ECO:0000256" key="10">
    <source>
        <dbReference type="ARBA" id="ARBA00022832"/>
    </source>
</evidence>
<dbReference type="InterPro" id="IPR013149">
    <property type="entry name" value="ADH-like_C"/>
</dbReference>
<evidence type="ECO:0000256" key="22">
    <source>
        <dbReference type="ARBA" id="ARBA00047742"/>
    </source>
</evidence>
<comment type="catalytic activity">
    <reaction evidence="34">
        <text>hexanal + NADP(+) = (E)-hex-2-enal + NADPH + H(+)</text>
        <dbReference type="Rhea" id="RHEA:50776"/>
        <dbReference type="ChEBI" id="CHEBI:15378"/>
        <dbReference type="ChEBI" id="CHEBI:28913"/>
        <dbReference type="ChEBI" id="CHEBI:57783"/>
        <dbReference type="ChEBI" id="CHEBI:58349"/>
        <dbReference type="ChEBI" id="CHEBI:88528"/>
    </reaction>
    <physiologicalReaction direction="right-to-left" evidence="34">
        <dbReference type="Rhea" id="RHEA:50778"/>
    </physiologicalReaction>
</comment>
<evidence type="ECO:0000256" key="4">
    <source>
        <dbReference type="ARBA" id="ARBA00011981"/>
    </source>
</evidence>
<dbReference type="SMART" id="SM00829">
    <property type="entry name" value="PKS_ER"/>
    <property type="match status" value="1"/>
</dbReference>
<dbReference type="Gene3D" id="3.90.180.10">
    <property type="entry name" value="Medium-chain alcohol dehydrogenases, catalytic domain"/>
    <property type="match status" value="1"/>
</dbReference>
<protein>
    <recommendedName>
        <fullName evidence="6">Prostaglandin reductase 1</fullName>
        <ecNumber evidence="4">1.3.1.48</ecNumber>
        <ecNumber evidence="5">1.3.1.74</ecNumber>
    </recommendedName>
    <alternativeName>
        <fullName evidence="19">15-oxoprostaglandin 13-reductase</fullName>
    </alternativeName>
    <alternativeName>
        <fullName evidence="17">Dithiolethione-inducible gene 1 protein</fullName>
    </alternativeName>
    <alternativeName>
        <fullName evidence="16">Leukotriene B4 12-hydroxydehydrogenase</fullName>
    </alternativeName>
    <alternativeName>
        <fullName evidence="18">NAD(P)H-dependent alkenal/one oxidoreductase</fullName>
    </alternativeName>
</protein>
<keyword evidence="37" id="KW-1185">Reference proteome</keyword>
<dbReference type="InterPro" id="IPR045010">
    <property type="entry name" value="MDR_fam"/>
</dbReference>
<evidence type="ECO:0000256" key="13">
    <source>
        <dbReference type="ARBA" id="ARBA00023002"/>
    </source>
</evidence>
<dbReference type="PANTHER" id="PTHR43205">
    <property type="entry name" value="PROSTAGLANDIN REDUCTASE"/>
    <property type="match status" value="1"/>
</dbReference>
<dbReference type="InParanoid" id="A0A067RFV9"/>
<dbReference type="Gene3D" id="3.40.50.720">
    <property type="entry name" value="NAD(P)-binding Rossmann-like Domain"/>
    <property type="match status" value="1"/>
</dbReference>
<keyword evidence="12" id="KW-0007">Acetylation</keyword>
<dbReference type="InterPro" id="IPR014190">
    <property type="entry name" value="PTGR1"/>
</dbReference>
<evidence type="ECO:0000256" key="34">
    <source>
        <dbReference type="ARBA" id="ARBA00049368"/>
    </source>
</evidence>
<evidence type="ECO:0000256" key="6">
    <source>
        <dbReference type="ARBA" id="ARBA00020651"/>
    </source>
</evidence>
<comment type="catalytic activity">
    <reaction evidence="24">
        <text>13,14-dihydro-15-oxo-prostaglandin F1alpha + NADP(+) = 15-oxoprostaglandin F1alpha + NADPH + H(+)</text>
        <dbReference type="Rhea" id="RHEA:50592"/>
        <dbReference type="ChEBI" id="CHEBI:15378"/>
        <dbReference type="ChEBI" id="CHEBI:57783"/>
        <dbReference type="ChEBI" id="CHEBI:58349"/>
        <dbReference type="ChEBI" id="CHEBI:79072"/>
        <dbReference type="ChEBI" id="CHEBI:133411"/>
    </reaction>
    <physiologicalReaction direction="right-to-left" evidence="24">
        <dbReference type="Rhea" id="RHEA:50594"/>
    </physiologicalReaction>
</comment>
<dbReference type="InterPro" id="IPR011032">
    <property type="entry name" value="GroES-like_sf"/>
</dbReference>
<comment type="catalytic activity">
    <reaction evidence="26">
        <text>nonan-2-one + NADP(+) = (3E)-nonen-2-one + NADPH + H(+)</text>
        <dbReference type="Rhea" id="RHEA:50616"/>
        <dbReference type="ChEBI" id="CHEBI:15378"/>
        <dbReference type="ChEBI" id="CHEBI:57783"/>
        <dbReference type="ChEBI" id="CHEBI:58349"/>
        <dbReference type="ChEBI" id="CHEBI:77927"/>
        <dbReference type="ChEBI" id="CHEBI:133457"/>
    </reaction>
    <physiologicalReaction direction="right-to-left" evidence="26">
        <dbReference type="Rhea" id="RHEA:50618"/>
    </physiologicalReaction>
</comment>